<gene>
    <name evidence="2" type="ORF">SHKM778_06860</name>
</gene>
<evidence type="ECO:0000313" key="2">
    <source>
        <dbReference type="EMBL" id="BFO14298.1"/>
    </source>
</evidence>
<keyword evidence="1" id="KW-0812">Transmembrane</keyword>
<keyword evidence="1" id="KW-0472">Membrane</keyword>
<keyword evidence="1" id="KW-1133">Transmembrane helix</keyword>
<feature type="transmembrane region" description="Helical" evidence="1">
    <location>
        <begin position="23"/>
        <end position="42"/>
    </location>
</feature>
<reference evidence="2" key="1">
    <citation type="submission" date="2024-06" db="EMBL/GenBank/DDBJ databases">
        <authorList>
            <consortium name="consrtm"/>
            <person name="Uemura M."/>
            <person name="Terahara T."/>
        </authorList>
    </citation>
    <scope>NUCLEOTIDE SEQUENCE</scope>
    <source>
        <strain evidence="2">KM77-8</strain>
    </source>
</reference>
<evidence type="ECO:0008006" key="3">
    <source>
        <dbReference type="Google" id="ProtNLM"/>
    </source>
</evidence>
<name>A0AAT9HAF6_9ACTN</name>
<reference evidence="2" key="2">
    <citation type="submission" date="2024-07" db="EMBL/GenBank/DDBJ databases">
        <title>Streptomyces haneummycinica sp. nov., a new antibiotic-producing actinobacterium isolated from marine sediment.</title>
        <authorList>
            <person name="Uemura M."/>
            <person name="Hamada M."/>
            <person name="Hirano S."/>
            <person name="Kobayashi K."/>
            <person name="Ohshiro T."/>
            <person name="Kobayashi T."/>
            <person name="Terahara T."/>
        </authorList>
    </citation>
    <scope>NUCLEOTIDE SEQUENCE</scope>
    <source>
        <strain evidence="2">KM77-8</strain>
    </source>
</reference>
<sequence length="47" mass="5241">MLRARFPGVADVLPDLAPVSARHLPVTLVWTLVSLAVAFVTYRHRDI</sequence>
<evidence type="ECO:0000256" key="1">
    <source>
        <dbReference type="SAM" id="Phobius"/>
    </source>
</evidence>
<dbReference type="AlphaFoldDB" id="A0AAT9HAF6"/>
<dbReference type="EMBL" id="AP035768">
    <property type="protein sequence ID" value="BFO14298.1"/>
    <property type="molecule type" value="Genomic_DNA"/>
</dbReference>
<protein>
    <recommendedName>
        <fullName evidence="3">ABC transporter permease</fullName>
    </recommendedName>
</protein>
<organism evidence="2">
    <name type="scientific">Streptomyces haneummycinicus</name>
    <dbReference type="NCBI Taxonomy" id="3074435"/>
    <lineage>
        <taxon>Bacteria</taxon>
        <taxon>Bacillati</taxon>
        <taxon>Actinomycetota</taxon>
        <taxon>Actinomycetes</taxon>
        <taxon>Kitasatosporales</taxon>
        <taxon>Streptomycetaceae</taxon>
        <taxon>Streptomyces</taxon>
    </lineage>
</organism>
<accession>A0AAT9HAF6</accession>
<proteinExistence type="predicted"/>